<evidence type="ECO:0000313" key="2">
    <source>
        <dbReference type="Proteomes" id="UP000887013"/>
    </source>
</evidence>
<organism evidence="1 2">
    <name type="scientific">Nephila pilipes</name>
    <name type="common">Giant wood spider</name>
    <name type="synonym">Nephila maculata</name>
    <dbReference type="NCBI Taxonomy" id="299642"/>
    <lineage>
        <taxon>Eukaryota</taxon>
        <taxon>Metazoa</taxon>
        <taxon>Ecdysozoa</taxon>
        <taxon>Arthropoda</taxon>
        <taxon>Chelicerata</taxon>
        <taxon>Arachnida</taxon>
        <taxon>Araneae</taxon>
        <taxon>Araneomorphae</taxon>
        <taxon>Entelegynae</taxon>
        <taxon>Araneoidea</taxon>
        <taxon>Nephilidae</taxon>
        <taxon>Nephila</taxon>
    </lineage>
</organism>
<sequence length="100" mass="11293">MLMKGFLTSRPKYSLKGYLEPATTHTLDGPTKCQNRSETDKLLGTPPMKMELRIPYRDSNSTWHRRHWLMETAVCSHPLPPLHCCGVLMLSCGDGFTQGS</sequence>
<keyword evidence="2" id="KW-1185">Reference proteome</keyword>
<comment type="caution">
    <text evidence="1">The sequence shown here is derived from an EMBL/GenBank/DDBJ whole genome shotgun (WGS) entry which is preliminary data.</text>
</comment>
<dbReference type="AlphaFoldDB" id="A0A8X6NWX4"/>
<evidence type="ECO:0000313" key="1">
    <source>
        <dbReference type="EMBL" id="GFT39680.1"/>
    </source>
</evidence>
<dbReference type="Proteomes" id="UP000887013">
    <property type="component" value="Unassembled WGS sequence"/>
</dbReference>
<reference evidence="1" key="1">
    <citation type="submission" date="2020-08" db="EMBL/GenBank/DDBJ databases">
        <title>Multicomponent nature underlies the extraordinary mechanical properties of spider dragline silk.</title>
        <authorList>
            <person name="Kono N."/>
            <person name="Nakamura H."/>
            <person name="Mori M."/>
            <person name="Yoshida Y."/>
            <person name="Ohtoshi R."/>
            <person name="Malay A.D."/>
            <person name="Moran D.A.P."/>
            <person name="Tomita M."/>
            <person name="Numata K."/>
            <person name="Arakawa K."/>
        </authorList>
    </citation>
    <scope>NUCLEOTIDE SEQUENCE</scope>
</reference>
<accession>A0A8X6NWX4</accession>
<name>A0A8X6NWX4_NEPPI</name>
<gene>
    <name evidence="1" type="ORF">NPIL_55971</name>
</gene>
<dbReference type="EMBL" id="BMAW01109703">
    <property type="protein sequence ID" value="GFT39680.1"/>
    <property type="molecule type" value="Genomic_DNA"/>
</dbReference>
<proteinExistence type="predicted"/>
<dbReference type="OrthoDB" id="10560364at2759"/>
<protein>
    <submittedName>
        <fullName evidence="1">Uncharacterized protein</fullName>
    </submittedName>
</protein>